<dbReference type="InterPro" id="IPR021924">
    <property type="entry name" value="DUF3537"/>
</dbReference>
<evidence type="ECO:0000313" key="2">
    <source>
        <dbReference type="EMBL" id="WKA00073.1"/>
    </source>
</evidence>
<protein>
    <submittedName>
        <fullName evidence="2">Uncharacterized protein</fullName>
    </submittedName>
</protein>
<sequence length="89" mass="9931">MYRRRSSAGTEGTEQDNGQHGPYFGLLELFWGVTKINQARAIACLAAKWHICATIDTFESNESESPKDPDSLPTCPVPLFPYILSKRIS</sequence>
<dbReference type="EMBL" id="CP126659">
    <property type="protein sequence ID" value="WKA00073.1"/>
    <property type="molecule type" value="Genomic_DNA"/>
</dbReference>
<evidence type="ECO:0000256" key="1">
    <source>
        <dbReference type="SAM" id="MobiDB-lite"/>
    </source>
</evidence>
<dbReference type="Pfam" id="PF12056">
    <property type="entry name" value="DUF3537"/>
    <property type="match status" value="1"/>
</dbReference>
<proteinExistence type="predicted"/>
<name>A0ABY9CZI6_VITVI</name>
<organism evidence="2 3">
    <name type="scientific">Vitis vinifera</name>
    <name type="common">Grape</name>
    <dbReference type="NCBI Taxonomy" id="29760"/>
    <lineage>
        <taxon>Eukaryota</taxon>
        <taxon>Viridiplantae</taxon>
        <taxon>Streptophyta</taxon>
        <taxon>Embryophyta</taxon>
        <taxon>Tracheophyta</taxon>
        <taxon>Spermatophyta</taxon>
        <taxon>Magnoliopsida</taxon>
        <taxon>eudicotyledons</taxon>
        <taxon>Gunneridae</taxon>
        <taxon>Pentapetalae</taxon>
        <taxon>rosids</taxon>
        <taxon>Vitales</taxon>
        <taxon>Vitaceae</taxon>
        <taxon>Viteae</taxon>
        <taxon>Vitis</taxon>
    </lineage>
</organism>
<evidence type="ECO:0000313" key="3">
    <source>
        <dbReference type="Proteomes" id="UP001227230"/>
    </source>
</evidence>
<accession>A0ABY9CZI6</accession>
<dbReference type="Proteomes" id="UP001227230">
    <property type="component" value="Chromosome 12"/>
</dbReference>
<feature type="compositionally biased region" description="Polar residues" evidence="1">
    <location>
        <begin position="7"/>
        <end position="18"/>
    </location>
</feature>
<reference evidence="2 3" key="1">
    <citation type="journal article" date="2023" name="Hortic Res">
        <title>The complete reference genome for grapevine (Vitis vinifera L.) genetics and breeding.</title>
        <authorList>
            <person name="Shi X."/>
            <person name="Cao S."/>
            <person name="Wang X."/>
            <person name="Huang S."/>
            <person name="Wang Y."/>
            <person name="Liu Z."/>
            <person name="Liu W."/>
            <person name="Leng X."/>
            <person name="Peng Y."/>
            <person name="Wang N."/>
            <person name="Wang Y."/>
            <person name="Ma Z."/>
            <person name="Xu X."/>
            <person name="Zhang F."/>
            <person name="Xue H."/>
            <person name="Zhong H."/>
            <person name="Wang Y."/>
            <person name="Zhang K."/>
            <person name="Velt A."/>
            <person name="Avia K."/>
            <person name="Holtgrawe D."/>
            <person name="Grimplet J."/>
            <person name="Matus J.T."/>
            <person name="Ware D."/>
            <person name="Wu X."/>
            <person name="Wang H."/>
            <person name="Liu C."/>
            <person name="Fang Y."/>
            <person name="Rustenholz C."/>
            <person name="Cheng Z."/>
            <person name="Xiao H."/>
            <person name="Zhou Y."/>
        </authorList>
    </citation>
    <scope>NUCLEOTIDE SEQUENCE [LARGE SCALE GENOMIC DNA]</scope>
    <source>
        <strain evidence="3">cv. Pinot noir / PN40024</strain>
        <tissue evidence="2">Leaf</tissue>
    </source>
</reference>
<gene>
    <name evidence="2" type="ORF">VitviT2T_018464</name>
</gene>
<feature type="region of interest" description="Disordered" evidence="1">
    <location>
        <begin position="1"/>
        <end position="20"/>
    </location>
</feature>
<keyword evidence="3" id="KW-1185">Reference proteome</keyword>